<evidence type="ECO:0000256" key="1">
    <source>
        <dbReference type="ARBA" id="ARBA00022676"/>
    </source>
</evidence>
<dbReference type="EMBL" id="PVTD01000003">
    <property type="protein sequence ID" value="PRY24232.1"/>
    <property type="molecule type" value="Genomic_DNA"/>
</dbReference>
<keyword evidence="5" id="KW-1185">Reference proteome</keyword>
<keyword evidence="2" id="KW-0808">Transferase</keyword>
<dbReference type="InterPro" id="IPR004629">
    <property type="entry name" value="WecG_TagA_CpsF"/>
</dbReference>
<reference evidence="4 5" key="1">
    <citation type="submission" date="2018-03" db="EMBL/GenBank/DDBJ databases">
        <title>Genomic Encyclopedia of Archaeal and Bacterial Type Strains, Phase II (KMG-II): from individual species to whole genera.</title>
        <authorList>
            <person name="Goeker M."/>
        </authorList>
    </citation>
    <scope>NUCLEOTIDE SEQUENCE [LARGE SCALE GENOMIC DNA]</scope>
    <source>
        <strain evidence="4 5">DSM 29328</strain>
    </source>
</reference>
<evidence type="ECO:0000256" key="3">
    <source>
        <dbReference type="SAM" id="MobiDB-lite"/>
    </source>
</evidence>
<evidence type="ECO:0000256" key="2">
    <source>
        <dbReference type="ARBA" id="ARBA00022679"/>
    </source>
</evidence>
<proteinExistence type="predicted"/>
<evidence type="ECO:0000313" key="4">
    <source>
        <dbReference type="EMBL" id="PRY24232.1"/>
    </source>
</evidence>
<dbReference type="CDD" id="cd06533">
    <property type="entry name" value="Glyco_transf_WecG_TagA"/>
    <property type="match status" value="1"/>
</dbReference>
<dbReference type="PANTHER" id="PTHR34136:SF1">
    <property type="entry name" value="UDP-N-ACETYL-D-MANNOSAMINURONIC ACID TRANSFERASE"/>
    <property type="match status" value="1"/>
</dbReference>
<dbReference type="NCBIfam" id="TIGR00696">
    <property type="entry name" value="wecG_tagA_cpsF"/>
    <property type="match status" value="1"/>
</dbReference>
<evidence type="ECO:0000313" key="5">
    <source>
        <dbReference type="Proteomes" id="UP000239480"/>
    </source>
</evidence>
<protein>
    <submittedName>
        <fullName evidence="4">Exopolysaccharide biosynthesis WecB/TagA/CpsF family protein</fullName>
    </submittedName>
</protein>
<dbReference type="PANTHER" id="PTHR34136">
    <property type="match status" value="1"/>
</dbReference>
<gene>
    <name evidence="4" type="ORF">CLV78_10396</name>
</gene>
<comment type="caution">
    <text evidence="4">The sequence shown here is derived from an EMBL/GenBank/DDBJ whole genome shotgun (WGS) entry which is preliminary data.</text>
</comment>
<keyword evidence="1" id="KW-0328">Glycosyltransferase</keyword>
<name>A0A2T0RSW4_9RHOB</name>
<dbReference type="OrthoDB" id="9771846at2"/>
<organism evidence="4 5">
    <name type="scientific">Aliiruegeria haliotis</name>
    <dbReference type="NCBI Taxonomy" id="1280846"/>
    <lineage>
        <taxon>Bacteria</taxon>
        <taxon>Pseudomonadati</taxon>
        <taxon>Pseudomonadota</taxon>
        <taxon>Alphaproteobacteria</taxon>
        <taxon>Rhodobacterales</taxon>
        <taxon>Roseobacteraceae</taxon>
        <taxon>Aliiruegeria</taxon>
    </lineage>
</organism>
<dbReference type="AlphaFoldDB" id="A0A2T0RSW4"/>
<dbReference type="Pfam" id="PF03808">
    <property type="entry name" value="Glyco_tran_WecG"/>
    <property type="match status" value="1"/>
</dbReference>
<accession>A0A2T0RSW4</accession>
<dbReference type="Proteomes" id="UP000239480">
    <property type="component" value="Unassembled WGS sequence"/>
</dbReference>
<dbReference type="GO" id="GO:0016758">
    <property type="term" value="F:hexosyltransferase activity"/>
    <property type="evidence" value="ECO:0007669"/>
    <property type="project" value="TreeGrafter"/>
</dbReference>
<sequence length="313" mass="33809">MTHLDYPRGYARARLPNGNRQSPAHASRSAVPGWLDPEDRPVFVTAHPPYFARIYVPPAGKGLAGHYEIGLTHQSRRDLLTDLEARIGRGRGFAVATLNLDHVVKLRHSARFREAYDAHSHIVADGNPIVWLARMAGQDVKLTPGSELVLPVAEMAARTGVSLGLFGGTPESLAQARTAIETHAPDARVANCLAPPVGFDPDGTDAEVFISTMQESDAAIWLLALGAPKQEILASRAFARMPDRGFLSVGAGLDFIAGCQRRAPGVVRSLALEWAWRMAGDPARLAPRYGKCIAILPKLAEAALLQRSELQGR</sequence>
<feature type="region of interest" description="Disordered" evidence="3">
    <location>
        <begin position="1"/>
        <end position="32"/>
    </location>
</feature>